<name>A0A1I2VLC0_9FIRM</name>
<dbReference type="EMBL" id="FOOX01000011">
    <property type="protein sequence ID" value="SFG88001.1"/>
    <property type="molecule type" value="Genomic_DNA"/>
</dbReference>
<sequence length="385" mass="43030">MQIFNSSTGQQFVGRDSRVKPRCPFCGLPIDRPQEQEVHRPVEMPIGSCSCGAVYAYDATGHNLGAAFSEALVFACNMDWDLAWNLLPEEDYLEALVENYDLESNYIIPVGSFEGRRISGALYFIRLHNDIREATGEAVQRRVDKARQVEAKPEPVARGYTKKSFTKKDVEKWVADYQLETIIEIANRDKRILRDLQRLLYSVDELTRLKAASALGKASRVVVEKDPGAVSDLLQKIFTSVSGADYGSSNWGAIDAIGEIIGNSPELFAGYVPTLYQFMNDPELRPRVLWSMARIAEAKPDLIQKSLGYFTGFLQAAEPETRGYAAWLTGKLLTSKSVPGTKEAREALKRMTEDDNPVLIYQDGNTHVRTIGELATVALEQYSEK</sequence>
<accession>A0A1I2VLC0</accession>
<protein>
    <submittedName>
        <fullName evidence="1">Uncharacterized protein</fullName>
    </submittedName>
</protein>
<dbReference type="Proteomes" id="UP000199337">
    <property type="component" value="Unassembled WGS sequence"/>
</dbReference>
<dbReference type="NCBIfam" id="NF045662">
    <property type="entry name" value="DVU0298_fam"/>
    <property type="match status" value="1"/>
</dbReference>
<dbReference type="Gene3D" id="1.25.10.10">
    <property type="entry name" value="Leucine-rich Repeat Variant"/>
    <property type="match status" value="1"/>
</dbReference>
<organism evidence="1 2">
    <name type="scientific">Desulfotruncus arcticus DSM 17038</name>
    <dbReference type="NCBI Taxonomy" id="1121424"/>
    <lineage>
        <taxon>Bacteria</taxon>
        <taxon>Bacillati</taxon>
        <taxon>Bacillota</taxon>
        <taxon>Clostridia</taxon>
        <taxon>Eubacteriales</taxon>
        <taxon>Desulfallaceae</taxon>
        <taxon>Desulfotruncus</taxon>
    </lineage>
</organism>
<dbReference type="InterPro" id="IPR054701">
    <property type="entry name" value="DVU0298-like"/>
</dbReference>
<dbReference type="InterPro" id="IPR016024">
    <property type="entry name" value="ARM-type_fold"/>
</dbReference>
<gene>
    <name evidence="1" type="ORF">SAMN05660649_02990</name>
</gene>
<dbReference type="STRING" id="341036.SAMN05660649_02990"/>
<dbReference type="RefSeq" id="WP_092472183.1">
    <property type="nucleotide sequence ID" value="NZ_FOOX01000011.1"/>
</dbReference>
<dbReference type="SUPFAM" id="SSF48371">
    <property type="entry name" value="ARM repeat"/>
    <property type="match status" value="1"/>
</dbReference>
<dbReference type="OrthoDB" id="9774367at2"/>
<keyword evidence="2" id="KW-1185">Reference proteome</keyword>
<evidence type="ECO:0000313" key="2">
    <source>
        <dbReference type="Proteomes" id="UP000199337"/>
    </source>
</evidence>
<dbReference type="AlphaFoldDB" id="A0A1I2VLC0"/>
<reference evidence="2" key="1">
    <citation type="submission" date="2016-10" db="EMBL/GenBank/DDBJ databases">
        <authorList>
            <person name="Varghese N."/>
            <person name="Submissions S."/>
        </authorList>
    </citation>
    <scope>NUCLEOTIDE SEQUENCE [LARGE SCALE GENOMIC DNA]</scope>
    <source>
        <strain evidence="2">DSM 17038</strain>
    </source>
</reference>
<dbReference type="InterPro" id="IPR011989">
    <property type="entry name" value="ARM-like"/>
</dbReference>
<evidence type="ECO:0000313" key="1">
    <source>
        <dbReference type="EMBL" id="SFG88001.1"/>
    </source>
</evidence>
<proteinExistence type="predicted"/>